<dbReference type="Proteomes" id="UP001196413">
    <property type="component" value="Unassembled WGS sequence"/>
</dbReference>
<evidence type="ECO:0000313" key="2">
    <source>
        <dbReference type="EMBL" id="KAJ1369667.1"/>
    </source>
</evidence>
<proteinExistence type="predicted"/>
<organism evidence="2 3">
    <name type="scientific">Parelaphostrongylus tenuis</name>
    <name type="common">Meningeal worm</name>
    <dbReference type="NCBI Taxonomy" id="148309"/>
    <lineage>
        <taxon>Eukaryota</taxon>
        <taxon>Metazoa</taxon>
        <taxon>Ecdysozoa</taxon>
        <taxon>Nematoda</taxon>
        <taxon>Chromadorea</taxon>
        <taxon>Rhabditida</taxon>
        <taxon>Rhabditina</taxon>
        <taxon>Rhabditomorpha</taxon>
        <taxon>Strongyloidea</taxon>
        <taxon>Metastrongylidae</taxon>
        <taxon>Parelaphostrongylus</taxon>
    </lineage>
</organism>
<keyword evidence="3" id="KW-1185">Reference proteome</keyword>
<sequence>MENRSFSQARDTSGTFGSQPCLPQRQTRDGHTQTEYSNIWLESEEQIERRLSRLLRDPACQQMVERMLIILQRLDMEMQNRYPSHVSSERF</sequence>
<evidence type="ECO:0000313" key="3">
    <source>
        <dbReference type="Proteomes" id="UP001196413"/>
    </source>
</evidence>
<feature type="compositionally biased region" description="Polar residues" evidence="1">
    <location>
        <begin position="1"/>
        <end position="18"/>
    </location>
</feature>
<dbReference type="AlphaFoldDB" id="A0AAD5WGU5"/>
<evidence type="ECO:0000256" key="1">
    <source>
        <dbReference type="SAM" id="MobiDB-lite"/>
    </source>
</evidence>
<comment type="caution">
    <text evidence="2">The sequence shown here is derived from an EMBL/GenBank/DDBJ whole genome shotgun (WGS) entry which is preliminary data.</text>
</comment>
<name>A0AAD5WGU5_PARTN</name>
<reference evidence="2" key="1">
    <citation type="submission" date="2021-06" db="EMBL/GenBank/DDBJ databases">
        <title>Parelaphostrongylus tenuis whole genome reference sequence.</title>
        <authorList>
            <person name="Garwood T.J."/>
            <person name="Larsen P.A."/>
            <person name="Fountain-Jones N.M."/>
            <person name="Garbe J.R."/>
            <person name="Macchietto M.G."/>
            <person name="Kania S.A."/>
            <person name="Gerhold R.W."/>
            <person name="Richards J.E."/>
            <person name="Wolf T.M."/>
        </authorList>
    </citation>
    <scope>NUCLEOTIDE SEQUENCE</scope>
    <source>
        <strain evidence="2">MNPRO001-30</strain>
        <tissue evidence="2">Meninges</tissue>
    </source>
</reference>
<feature type="region of interest" description="Disordered" evidence="1">
    <location>
        <begin position="1"/>
        <end position="37"/>
    </location>
</feature>
<protein>
    <submittedName>
        <fullName evidence="2">Uncharacterized protein</fullName>
    </submittedName>
</protein>
<gene>
    <name evidence="2" type="ORF">KIN20_031180</name>
</gene>
<dbReference type="EMBL" id="JAHQIW010006653">
    <property type="protein sequence ID" value="KAJ1369667.1"/>
    <property type="molecule type" value="Genomic_DNA"/>
</dbReference>
<accession>A0AAD5WGU5</accession>